<feature type="compositionally biased region" description="Basic residues" evidence="1">
    <location>
        <begin position="105"/>
        <end position="124"/>
    </location>
</feature>
<reference evidence="2 3" key="1">
    <citation type="submission" date="2023-08" db="EMBL/GenBank/DDBJ databases">
        <title>A Necator americanus chromosomal reference genome.</title>
        <authorList>
            <person name="Ilik V."/>
            <person name="Petrzelkova K.J."/>
            <person name="Pardy F."/>
            <person name="Fuh T."/>
            <person name="Niatou-Singa F.S."/>
            <person name="Gouil Q."/>
            <person name="Baker L."/>
            <person name="Ritchie M.E."/>
            <person name="Jex A.R."/>
            <person name="Gazzola D."/>
            <person name="Li H."/>
            <person name="Toshio Fujiwara R."/>
            <person name="Zhan B."/>
            <person name="Aroian R.V."/>
            <person name="Pafco B."/>
            <person name="Schwarz E.M."/>
        </authorList>
    </citation>
    <scope>NUCLEOTIDE SEQUENCE [LARGE SCALE GENOMIC DNA]</scope>
    <source>
        <strain evidence="2 3">Aroian</strain>
        <tissue evidence="2">Whole animal</tissue>
    </source>
</reference>
<protein>
    <recommendedName>
        <fullName evidence="4">PB1 domain-containing protein</fullName>
    </recommendedName>
</protein>
<accession>A0ABR1BL34</accession>
<name>A0ABR1BL34_NECAM</name>
<evidence type="ECO:0000313" key="3">
    <source>
        <dbReference type="Proteomes" id="UP001303046"/>
    </source>
</evidence>
<evidence type="ECO:0000313" key="2">
    <source>
        <dbReference type="EMBL" id="KAK6727157.1"/>
    </source>
</evidence>
<dbReference type="Proteomes" id="UP001303046">
    <property type="component" value="Unassembled WGS sequence"/>
</dbReference>
<feature type="compositionally biased region" description="Basic residues" evidence="1">
    <location>
        <begin position="150"/>
        <end position="166"/>
    </location>
</feature>
<comment type="caution">
    <text evidence="2">The sequence shown here is derived from an EMBL/GenBank/DDBJ whole genome shotgun (WGS) entry which is preliminary data.</text>
</comment>
<keyword evidence="3" id="KW-1185">Reference proteome</keyword>
<dbReference type="EMBL" id="JAVFWL010000001">
    <property type="protein sequence ID" value="KAK6727157.1"/>
    <property type="molecule type" value="Genomic_DNA"/>
</dbReference>
<feature type="compositionally biased region" description="Basic residues" evidence="1">
    <location>
        <begin position="132"/>
        <end position="142"/>
    </location>
</feature>
<evidence type="ECO:0008006" key="4">
    <source>
        <dbReference type="Google" id="ProtNLM"/>
    </source>
</evidence>
<gene>
    <name evidence="2" type="primary">Necator_chrI.g1205</name>
    <name evidence="2" type="ORF">RB195_005079</name>
</gene>
<sequence>MPSAASNPSTEEKTVSFKIFRDNVPRFSITYNDKKDLYESFQKKISELDFDVGSVYWVDFDGDQGVIENADDLFTASKDNPTVKLFARSDNDVISCSDSDDEPARHHRRPRGRHHRRATMRGRPKNRDRTRSHSRNRTRSISRGRDRSHSRSSSRSRSRSRERHNKGPQGDLRYFGPFARMRAFEDRPPFFGPWLFPPGPPSPRGHGHRSHYRRGHFPCAYWGFPQF</sequence>
<evidence type="ECO:0000256" key="1">
    <source>
        <dbReference type="SAM" id="MobiDB-lite"/>
    </source>
</evidence>
<feature type="region of interest" description="Disordered" evidence="1">
    <location>
        <begin position="94"/>
        <end position="174"/>
    </location>
</feature>
<dbReference type="Pfam" id="PF17618">
    <property type="entry name" value="SL4P"/>
    <property type="match status" value="1"/>
</dbReference>
<proteinExistence type="predicted"/>
<organism evidence="2 3">
    <name type="scientific">Necator americanus</name>
    <name type="common">Human hookworm</name>
    <dbReference type="NCBI Taxonomy" id="51031"/>
    <lineage>
        <taxon>Eukaryota</taxon>
        <taxon>Metazoa</taxon>
        <taxon>Ecdysozoa</taxon>
        <taxon>Nematoda</taxon>
        <taxon>Chromadorea</taxon>
        <taxon>Rhabditida</taxon>
        <taxon>Rhabditina</taxon>
        <taxon>Rhabditomorpha</taxon>
        <taxon>Strongyloidea</taxon>
        <taxon>Ancylostomatidae</taxon>
        <taxon>Bunostominae</taxon>
        <taxon>Necator</taxon>
    </lineage>
</organism>
<dbReference type="InterPro" id="IPR035127">
    <property type="entry name" value="SL4P"/>
</dbReference>